<evidence type="ECO:0008006" key="4">
    <source>
        <dbReference type="Google" id="ProtNLM"/>
    </source>
</evidence>
<keyword evidence="3" id="KW-1185">Reference proteome</keyword>
<name>A0ABQ2IFZ8_9BACT</name>
<organism evidence="2 3">
    <name type="scientific">Dyadobacter beijingensis</name>
    <dbReference type="NCBI Taxonomy" id="365489"/>
    <lineage>
        <taxon>Bacteria</taxon>
        <taxon>Pseudomonadati</taxon>
        <taxon>Bacteroidota</taxon>
        <taxon>Cytophagia</taxon>
        <taxon>Cytophagales</taxon>
        <taxon>Spirosomataceae</taxon>
        <taxon>Dyadobacter</taxon>
    </lineage>
</organism>
<evidence type="ECO:0000313" key="2">
    <source>
        <dbReference type="EMBL" id="GGN07860.1"/>
    </source>
</evidence>
<feature type="transmembrane region" description="Helical" evidence="1">
    <location>
        <begin position="275"/>
        <end position="294"/>
    </location>
</feature>
<accession>A0ABQ2IFZ8</accession>
<keyword evidence="1" id="KW-0812">Transmembrane</keyword>
<gene>
    <name evidence="2" type="ORF">GCM10010967_49350</name>
</gene>
<reference evidence="3" key="1">
    <citation type="journal article" date="2019" name="Int. J. Syst. Evol. Microbiol.">
        <title>The Global Catalogue of Microorganisms (GCM) 10K type strain sequencing project: providing services to taxonomists for standard genome sequencing and annotation.</title>
        <authorList>
            <consortium name="The Broad Institute Genomics Platform"/>
            <consortium name="The Broad Institute Genome Sequencing Center for Infectious Disease"/>
            <person name="Wu L."/>
            <person name="Ma J."/>
        </authorList>
    </citation>
    <scope>NUCLEOTIDE SEQUENCE [LARGE SCALE GENOMIC DNA]</scope>
    <source>
        <strain evidence="3">CGMCC 1.6375</strain>
    </source>
</reference>
<feature type="transmembrane region" description="Helical" evidence="1">
    <location>
        <begin position="89"/>
        <end position="109"/>
    </location>
</feature>
<keyword evidence="1" id="KW-0472">Membrane</keyword>
<feature type="transmembrane region" description="Helical" evidence="1">
    <location>
        <begin position="51"/>
        <end position="68"/>
    </location>
</feature>
<sequence length="306" mass="35845">MYINPHYISKLKFILIPFTIVAWGTVLAAAAIRWWLFMGKVPVMEVSEDTWQFWVAAILPWVPIYFLLKPRFDQLEYKAGKDKGSWQMQGVSWISIMVMLMISQMLLSYSTGKILEIKNVKEIPKHEPARYYRIREFAVHPFIGGVHYTSRKSGRFNQNLDINIYFVHPILTHKRQVISMTPLYWYAVAFHKQISNLSSEATKQRRFKAFFDDCVGKMQHYDFYTLDQFEHKPASTDRENFRIAVQYALRKPVNSDFVILQPRKTPVDSHYGGELAGIFGAYFVGIALFMLLLIRPRLDTEILAER</sequence>
<dbReference type="EMBL" id="BMLI01000003">
    <property type="protein sequence ID" value="GGN07860.1"/>
    <property type="molecule type" value="Genomic_DNA"/>
</dbReference>
<comment type="caution">
    <text evidence="2">The sequence shown here is derived from an EMBL/GenBank/DDBJ whole genome shotgun (WGS) entry which is preliminary data.</text>
</comment>
<dbReference type="RefSeq" id="WP_019944620.1">
    <property type="nucleotide sequence ID" value="NZ_BMLI01000003.1"/>
</dbReference>
<protein>
    <recommendedName>
        <fullName evidence="4">DUF3592 domain-containing protein</fullName>
    </recommendedName>
</protein>
<proteinExistence type="predicted"/>
<evidence type="ECO:0000313" key="3">
    <source>
        <dbReference type="Proteomes" id="UP000632339"/>
    </source>
</evidence>
<feature type="transmembrane region" description="Helical" evidence="1">
    <location>
        <begin position="12"/>
        <end position="36"/>
    </location>
</feature>
<keyword evidence="1" id="KW-1133">Transmembrane helix</keyword>
<dbReference type="Proteomes" id="UP000632339">
    <property type="component" value="Unassembled WGS sequence"/>
</dbReference>
<evidence type="ECO:0000256" key="1">
    <source>
        <dbReference type="SAM" id="Phobius"/>
    </source>
</evidence>